<protein>
    <recommendedName>
        <fullName evidence="5">PoNi C-terminal domain-containing protein</fullName>
    </recommendedName>
</protein>
<reference evidence="4" key="1">
    <citation type="submission" date="2016-11" db="EMBL/GenBank/DDBJ databases">
        <authorList>
            <person name="Varghese N."/>
            <person name="Submissions S."/>
        </authorList>
    </citation>
    <scope>NUCLEOTIDE SEQUENCE [LARGE SCALE GENOMIC DNA]</scope>
    <source>
        <strain evidence="4">DSM 16990</strain>
    </source>
</reference>
<keyword evidence="4" id="KW-1185">Reference proteome</keyword>
<evidence type="ECO:0000259" key="2">
    <source>
        <dbReference type="Pfam" id="PF08929"/>
    </source>
</evidence>
<dbReference type="InterPro" id="IPR028983">
    <property type="entry name" value="PA2201-like_C"/>
</dbReference>
<dbReference type="Pfam" id="PF08928">
    <property type="entry name" value="PoNi_N"/>
    <property type="match status" value="1"/>
</dbReference>
<dbReference type="EMBL" id="FQUQ01000002">
    <property type="protein sequence ID" value="SHF09732.1"/>
    <property type="molecule type" value="Genomic_DNA"/>
</dbReference>
<name>A0A1M4YW55_9SPHI</name>
<dbReference type="InterPro" id="IPR015024">
    <property type="entry name" value="PoNi_N"/>
</dbReference>
<proteinExistence type="predicted"/>
<feature type="domain" description="PoNi C-terminal" evidence="2">
    <location>
        <begin position="141"/>
        <end position="244"/>
    </location>
</feature>
<dbReference type="AlphaFoldDB" id="A0A1M4YW55"/>
<feature type="domain" description="PoNi N-terminal" evidence="1">
    <location>
        <begin position="52"/>
        <end position="124"/>
    </location>
</feature>
<dbReference type="Gene3D" id="1.10.3920.10">
    <property type="entry name" value="PA2201 C-terminal domain-like"/>
    <property type="match status" value="1"/>
</dbReference>
<dbReference type="RefSeq" id="WP_073229756.1">
    <property type="nucleotide sequence ID" value="NZ_FQUQ01000002.1"/>
</dbReference>
<dbReference type="SUPFAM" id="SSF140731">
    <property type="entry name" value="PA2201 C-terminal domain-like"/>
    <property type="match status" value="1"/>
</dbReference>
<accession>A0A1M4YW55</accession>
<evidence type="ECO:0000259" key="1">
    <source>
        <dbReference type="Pfam" id="PF08928"/>
    </source>
</evidence>
<evidence type="ECO:0000313" key="4">
    <source>
        <dbReference type="Proteomes" id="UP000184287"/>
    </source>
</evidence>
<organism evidence="3 4">
    <name type="scientific">Pedobacter caeni</name>
    <dbReference type="NCBI Taxonomy" id="288992"/>
    <lineage>
        <taxon>Bacteria</taxon>
        <taxon>Pseudomonadati</taxon>
        <taxon>Bacteroidota</taxon>
        <taxon>Sphingobacteriia</taxon>
        <taxon>Sphingobacteriales</taxon>
        <taxon>Sphingobacteriaceae</taxon>
        <taxon>Pedobacter</taxon>
    </lineage>
</organism>
<dbReference type="InterPro" id="IPR015025">
    <property type="entry name" value="PoNi_C"/>
</dbReference>
<dbReference type="STRING" id="288992.SAMN04488522_10281"/>
<evidence type="ECO:0000313" key="3">
    <source>
        <dbReference type="EMBL" id="SHF09732.1"/>
    </source>
</evidence>
<gene>
    <name evidence="3" type="ORF">SAMN04488522_10281</name>
</gene>
<dbReference type="OrthoDB" id="2067926at2"/>
<dbReference type="Pfam" id="PF08929">
    <property type="entry name" value="PoNi_C"/>
    <property type="match status" value="1"/>
</dbReference>
<evidence type="ECO:0008006" key="5">
    <source>
        <dbReference type="Google" id="ProtNLM"/>
    </source>
</evidence>
<sequence length="249" mass="29262">MGLFDKLFGSTTKDSKTKLRDQFKDEKYFKNEIIRFTEIINDLSAQPNLTAFNYWSISSKFQRIISLRFSAGSPVSELVKDYGPALDNYVKGWEEKEATYADILLMISLGILFEISTEDFNRLVTYMEKTDNNKQLDNWRPDSLLWFLLNSRAKTENKGEGILFPPVYQPLYEITRLPKEEAEKAAADYMNNWYKMHKDDPWFNAHLKDRGYGGYWAWEVAAVVKVMGLDDSSFKDHPYYPYDMVHWKD</sequence>
<dbReference type="Proteomes" id="UP000184287">
    <property type="component" value="Unassembled WGS sequence"/>
</dbReference>